<dbReference type="PROSITE" id="PS50901">
    <property type="entry name" value="FTSK"/>
    <property type="match status" value="2"/>
</dbReference>
<protein>
    <submittedName>
        <fullName evidence="8">DNA segregation ATPase FtsK/SpoIIIE, S-DNA-T family</fullName>
    </submittedName>
</protein>
<evidence type="ECO:0000256" key="3">
    <source>
        <dbReference type="ARBA" id="ARBA00022840"/>
    </source>
</evidence>
<feature type="domain" description="FtsK" evidence="7">
    <location>
        <begin position="972"/>
        <end position="1161"/>
    </location>
</feature>
<keyword evidence="9" id="KW-1185">Reference proteome</keyword>
<dbReference type="OrthoDB" id="9807790at2"/>
<dbReference type="Proteomes" id="UP000198520">
    <property type="component" value="Unassembled WGS sequence"/>
</dbReference>
<feature type="binding site" evidence="4">
    <location>
        <begin position="665"/>
        <end position="672"/>
    </location>
    <ligand>
        <name>ATP</name>
        <dbReference type="ChEBI" id="CHEBI:30616"/>
    </ligand>
</feature>
<dbReference type="SUPFAM" id="SSF49879">
    <property type="entry name" value="SMAD/FHA domain"/>
    <property type="match status" value="1"/>
</dbReference>
<dbReference type="SMART" id="SM00240">
    <property type="entry name" value="FHA"/>
    <property type="match status" value="1"/>
</dbReference>
<dbReference type="SMART" id="SM00382">
    <property type="entry name" value="AAA"/>
    <property type="match status" value="3"/>
</dbReference>
<dbReference type="InterPro" id="IPR027417">
    <property type="entry name" value="P-loop_NTPase"/>
</dbReference>
<dbReference type="Pfam" id="PF01580">
    <property type="entry name" value="FtsK_SpoIIIE"/>
    <property type="match status" value="2"/>
</dbReference>
<feature type="coiled-coil region" evidence="5">
    <location>
        <begin position="273"/>
        <end position="307"/>
    </location>
</feature>
<keyword evidence="2 4" id="KW-0547">Nucleotide-binding</keyword>
<sequence length="1454" mass="152318">MKVRVSLQRTDGQVVDLTVTADATGTVADLVDTLARADPALVPASTTTPTLCVLTSDGRAPRVLDRDAGLHDAGIHSGAQVALVAPDTQVPATATVRIHGGPDAGRTFAVPYGATTIGRSPDNDLVLTDPLVSKRHARLLVSDVAEIVDRGSANGTLVGDGHVQRAVVGPADVVRLGDTTLQVELAAGHGPVVPLEFNRSPLVAPVWAGREREAPAPPDPARPSRLPVLAMIAPAVLGAALFGFTRNPMSLLFVALSPLLLLGSYVDSRSGEKRRVARETTEYRAALDRLREQVVQDAAEEQAARRREVPDTQTLMAAGLTLGPLLWSCRPEHDAFLRLNLGRGTARSRSTIRLPHRGKALAAHWDQLVALADEARDVADVPVVADLRVCGALGVAGPRADETARALVVQLITLHSPAEVVLAAVASSTSAAGWAWLRWLPHVGSAHSPLPGPHLASSPAAGSSLAARVEGLLERREAVGARGAHLPVVVLLVEDDAPVERGRLVGIAERGPAVGVHVVWCASAPERLPAVCRTFVTTHAAGGASAGFVPNGVVVSPLACERLDADAALALARRLAPVTDAGAPALDESDLPRSVPYLSLVGPEIATDPSAVLERWRENGSLIDRTLPPVRRSSDASLRAVVGQGAEQELSLDLRAQGPHALVGGTTGAGKSELLQTWVLGMAAAHSPDRVTFLLVDYKGGAAFADCVELPHTVGLVTDLSPHLVRRALTSLRAELHHRERLLNRKKAKDLLALERRGDHEAPPALVIVVDEFAALVNEVPEFVDGVVDVAQRGRSLGLHLILATQRPAGVIKDNLRANTNLRVALRMADEADSTDVLGDPLASGFDPGVPGRAALRTGPGRLAMFQAGYAGGRSSQALARPRVEIETLMFGPGHVWDVPEAIEPEPPQEGPTDIARTVRTIAAAAEAAGVPVPRRPWLPELAPTYDLLALAAVAPGELVLGMVDDPARQEQRAVAFRPDVDGNLAVVGASGAGKSTLLRGVAVAAGLAPEPSHVYGVDFGSGGLSMLAGLPHVGAVIDGADDERVARLVRRLVALLEDRAGRYSAARAGTLAEYRELTGDVAEPRVFLLVDGLGALREAYEAAAAKMPVLAGLARLLAEGRPLGLHVVVAAERPGAISTALGASLQRRLVLRQADDVAYATLDVPKDVLGPDAVPGRAVLSGQRDEIQVAVVGGHTRPSDQADALVALAERLRAGGTPEAPGVARLPTVVPFASLPDEVDGKPVLGVADETLAPVGFEPRGVFLVAGMPGSGRTNALAAIVLALRRWSPEVRMCFVGPARSTVRALDVWDDVATSAEEAAALAHELVPVLSQASGPTAEVVLVVEGLAEFLGGAAEQPLTEAVKAARRNDHVVIAEGETTSWGSSWPLVAEVRNARRGLVLQPDQVDGETIFRTPFPRMARADFPVGRCEVVESGRLRRVQLPLVAPERSGLV</sequence>
<evidence type="ECO:0000313" key="9">
    <source>
        <dbReference type="Proteomes" id="UP000198520"/>
    </source>
</evidence>
<evidence type="ECO:0000256" key="4">
    <source>
        <dbReference type="PROSITE-ProRule" id="PRU00289"/>
    </source>
</evidence>
<dbReference type="PANTHER" id="PTHR22683:SF1">
    <property type="entry name" value="TYPE VII SECRETION SYSTEM PROTEIN ESSC"/>
    <property type="match status" value="1"/>
</dbReference>
<evidence type="ECO:0000256" key="1">
    <source>
        <dbReference type="ARBA" id="ARBA00022553"/>
    </source>
</evidence>
<dbReference type="PROSITE" id="PS50006">
    <property type="entry name" value="FHA_DOMAIN"/>
    <property type="match status" value="1"/>
</dbReference>
<accession>A0A1I2CX09</accession>
<proteinExistence type="predicted"/>
<feature type="domain" description="FHA" evidence="6">
    <location>
        <begin position="115"/>
        <end position="163"/>
    </location>
</feature>
<feature type="domain" description="FtsK" evidence="7">
    <location>
        <begin position="647"/>
        <end position="835"/>
    </location>
</feature>
<dbReference type="Gene3D" id="2.60.200.20">
    <property type="match status" value="1"/>
</dbReference>
<dbReference type="InterPro" id="IPR008984">
    <property type="entry name" value="SMAD_FHA_dom_sf"/>
</dbReference>
<keyword evidence="3 4" id="KW-0067">ATP-binding</keyword>
<evidence type="ECO:0000259" key="7">
    <source>
        <dbReference type="PROSITE" id="PS50901"/>
    </source>
</evidence>
<dbReference type="Gene3D" id="3.40.50.300">
    <property type="entry name" value="P-loop containing nucleotide triphosphate hydrolases"/>
    <property type="match status" value="4"/>
</dbReference>
<dbReference type="Pfam" id="PF16697">
    <property type="entry name" value="Yop-YscD_cpl"/>
    <property type="match status" value="1"/>
</dbReference>
<reference evidence="9" key="1">
    <citation type="submission" date="2016-10" db="EMBL/GenBank/DDBJ databases">
        <authorList>
            <person name="Varghese N."/>
            <person name="Submissions S."/>
        </authorList>
    </citation>
    <scope>NUCLEOTIDE SEQUENCE [LARGE SCALE GENOMIC DNA]</scope>
    <source>
        <strain evidence="9">DSM 19083</strain>
    </source>
</reference>
<dbReference type="SUPFAM" id="SSF52540">
    <property type="entry name" value="P-loop containing nucleoside triphosphate hydrolases"/>
    <property type="match status" value="3"/>
</dbReference>
<keyword evidence="5" id="KW-0175">Coiled coil</keyword>
<keyword evidence="1" id="KW-0597">Phosphoprotein</keyword>
<dbReference type="GO" id="GO:0003677">
    <property type="term" value="F:DNA binding"/>
    <property type="evidence" value="ECO:0007669"/>
    <property type="project" value="InterPro"/>
</dbReference>
<dbReference type="EMBL" id="FONZ01000001">
    <property type="protein sequence ID" value="SFE72752.1"/>
    <property type="molecule type" value="Genomic_DNA"/>
</dbReference>
<feature type="binding site" evidence="4">
    <location>
        <begin position="989"/>
        <end position="996"/>
    </location>
    <ligand>
        <name>ATP</name>
        <dbReference type="ChEBI" id="CHEBI:30616"/>
    </ligand>
</feature>
<evidence type="ECO:0000259" key="6">
    <source>
        <dbReference type="PROSITE" id="PS50006"/>
    </source>
</evidence>
<dbReference type="InterPro" id="IPR000253">
    <property type="entry name" value="FHA_dom"/>
</dbReference>
<dbReference type="InterPro" id="IPR002543">
    <property type="entry name" value="FtsK_dom"/>
</dbReference>
<evidence type="ECO:0000256" key="2">
    <source>
        <dbReference type="ARBA" id="ARBA00022741"/>
    </source>
</evidence>
<evidence type="ECO:0000313" key="8">
    <source>
        <dbReference type="EMBL" id="SFE72752.1"/>
    </source>
</evidence>
<evidence type="ECO:0000256" key="5">
    <source>
        <dbReference type="SAM" id="Coils"/>
    </source>
</evidence>
<gene>
    <name evidence="8" type="ORF">SAMN04488035_0300</name>
</gene>
<dbReference type="CDD" id="cd00060">
    <property type="entry name" value="FHA"/>
    <property type="match status" value="1"/>
</dbReference>
<organism evidence="8 9">
    <name type="scientific">Flavimobilis marinus</name>
    <dbReference type="NCBI Taxonomy" id="285351"/>
    <lineage>
        <taxon>Bacteria</taxon>
        <taxon>Bacillati</taxon>
        <taxon>Actinomycetota</taxon>
        <taxon>Actinomycetes</taxon>
        <taxon>Micrococcales</taxon>
        <taxon>Jonesiaceae</taxon>
        <taxon>Flavimobilis</taxon>
    </lineage>
</organism>
<dbReference type="STRING" id="285351.SAMN04488035_0300"/>
<name>A0A1I2CX09_9MICO</name>
<dbReference type="GO" id="GO:0005524">
    <property type="term" value="F:ATP binding"/>
    <property type="evidence" value="ECO:0007669"/>
    <property type="project" value="UniProtKB-UniRule"/>
</dbReference>
<dbReference type="PANTHER" id="PTHR22683">
    <property type="entry name" value="SPORULATION PROTEIN RELATED"/>
    <property type="match status" value="1"/>
</dbReference>
<dbReference type="InterPro" id="IPR032030">
    <property type="entry name" value="YscD_cytoplasmic_dom"/>
</dbReference>
<dbReference type="CDD" id="cd01127">
    <property type="entry name" value="TrwB_TraG_TraD_VirD4"/>
    <property type="match status" value="1"/>
</dbReference>
<dbReference type="InterPro" id="IPR050206">
    <property type="entry name" value="FtsK/SpoIIIE/SftA"/>
</dbReference>
<dbReference type="InterPro" id="IPR003593">
    <property type="entry name" value="AAA+_ATPase"/>
</dbReference>